<sequence>MSAPQKQPILVGEPGVGKTAIAEGLALAIVEKSVPEVLENEEIFALDMGALIAGTKFRGEFEQRLKAVVKAIQERGNAILFIDEIHTIVGAGAVSGGTLDASNILKPALASGDFRVMGSTTYKEFQGVFERDRALARRFRKSISWSRVSKRL</sequence>
<name>D6PE55_9BACT</name>
<accession>D6PE55</accession>
<keyword evidence="2" id="KW-0067">ATP-binding</keyword>
<dbReference type="SUPFAM" id="SSF52540">
    <property type="entry name" value="P-loop containing nucleoside triphosphate hydrolases"/>
    <property type="match status" value="1"/>
</dbReference>
<evidence type="ECO:0000313" key="4">
    <source>
        <dbReference type="EMBL" id="ADD94006.1"/>
    </source>
</evidence>
<dbReference type="GO" id="GO:0005737">
    <property type="term" value="C:cytoplasm"/>
    <property type="evidence" value="ECO:0007669"/>
    <property type="project" value="TreeGrafter"/>
</dbReference>
<dbReference type="CDD" id="cd00009">
    <property type="entry name" value="AAA"/>
    <property type="match status" value="1"/>
</dbReference>
<proteinExistence type="predicted"/>
<dbReference type="GO" id="GO:0005524">
    <property type="term" value="F:ATP binding"/>
    <property type="evidence" value="ECO:0007669"/>
    <property type="project" value="UniProtKB-KW"/>
</dbReference>
<dbReference type="Pfam" id="PF00004">
    <property type="entry name" value="AAA"/>
    <property type="match status" value="1"/>
</dbReference>
<dbReference type="InterPro" id="IPR003593">
    <property type="entry name" value="AAA+_ATPase"/>
</dbReference>
<dbReference type="InterPro" id="IPR003959">
    <property type="entry name" value="ATPase_AAA_core"/>
</dbReference>
<dbReference type="InterPro" id="IPR050130">
    <property type="entry name" value="ClpA_ClpB"/>
</dbReference>
<dbReference type="GO" id="GO:0016887">
    <property type="term" value="F:ATP hydrolysis activity"/>
    <property type="evidence" value="ECO:0007669"/>
    <property type="project" value="InterPro"/>
</dbReference>
<feature type="domain" description="AAA+ ATPase" evidence="3">
    <location>
        <begin position="4"/>
        <end position="149"/>
    </location>
</feature>
<dbReference type="InterPro" id="IPR018368">
    <property type="entry name" value="ClpA/B_CS1"/>
</dbReference>
<dbReference type="Gene3D" id="3.40.50.300">
    <property type="entry name" value="P-loop containing nucleotide triphosphate hydrolases"/>
    <property type="match status" value="1"/>
</dbReference>
<evidence type="ECO:0000259" key="3">
    <source>
        <dbReference type="SMART" id="SM00382"/>
    </source>
</evidence>
<dbReference type="SMART" id="SM00382">
    <property type="entry name" value="AAA"/>
    <property type="match status" value="1"/>
</dbReference>
<dbReference type="GO" id="GO:0034605">
    <property type="term" value="P:cellular response to heat"/>
    <property type="evidence" value="ECO:0007669"/>
    <property type="project" value="TreeGrafter"/>
</dbReference>
<evidence type="ECO:0000256" key="1">
    <source>
        <dbReference type="ARBA" id="ARBA00022741"/>
    </source>
</evidence>
<dbReference type="EMBL" id="GU943009">
    <property type="protein sequence ID" value="ADD94006.1"/>
    <property type="molecule type" value="Genomic_DNA"/>
</dbReference>
<keyword evidence="1" id="KW-0547">Nucleotide-binding</keyword>
<reference evidence="4" key="1">
    <citation type="journal article" date="2010" name="ISME J.">
        <title>Metagenome of the Mediterranean deep chlorophyll maximum studied by direct and fosmid library 454 pyrosequencing.</title>
        <authorList>
            <person name="Ghai R."/>
            <person name="Martin-Cuadrado A.B."/>
            <person name="Molto A.G."/>
            <person name="Heredia I.G."/>
            <person name="Cabrera R."/>
            <person name="Martin J."/>
            <person name="Verdu M."/>
            <person name="Deschamps P."/>
            <person name="Moreira D."/>
            <person name="Lopez-Garcia P."/>
            <person name="Mira A."/>
            <person name="Rodriguez-Valera F."/>
        </authorList>
    </citation>
    <scope>NUCLEOTIDE SEQUENCE</scope>
</reference>
<dbReference type="AlphaFoldDB" id="D6PE55"/>
<dbReference type="PANTHER" id="PTHR11638">
    <property type="entry name" value="ATP-DEPENDENT CLP PROTEASE"/>
    <property type="match status" value="1"/>
</dbReference>
<dbReference type="PANTHER" id="PTHR11638:SF111">
    <property type="entry name" value="ATP-DEPENDENT CLP PROTEASE ATP-BINDING SUBUNIT CLPA"/>
    <property type="match status" value="1"/>
</dbReference>
<organism evidence="4">
    <name type="scientific">uncultured marine bacterium MedDCM-OCT-S11-C310</name>
    <dbReference type="NCBI Taxonomy" id="743080"/>
    <lineage>
        <taxon>Bacteria</taxon>
        <taxon>environmental samples</taxon>
    </lineage>
</organism>
<dbReference type="PROSITE" id="PS00870">
    <property type="entry name" value="CLPAB_1"/>
    <property type="match status" value="1"/>
</dbReference>
<dbReference type="InterPro" id="IPR027417">
    <property type="entry name" value="P-loop_NTPase"/>
</dbReference>
<protein>
    <recommendedName>
        <fullName evidence="3">AAA+ ATPase domain-containing protein</fullName>
    </recommendedName>
</protein>
<evidence type="ECO:0000256" key="2">
    <source>
        <dbReference type="ARBA" id="ARBA00022840"/>
    </source>
</evidence>